<dbReference type="PROSITE" id="PS51257">
    <property type="entry name" value="PROKAR_LIPOPROTEIN"/>
    <property type="match status" value="1"/>
</dbReference>
<protein>
    <submittedName>
        <fullName evidence="2">Uncharacterized protein</fullName>
    </submittedName>
</protein>
<organism evidence="2 3">
    <name type="scientific">Channa striata</name>
    <name type="common">Snakehead murrel</name>
    <name type="synonym">Ophicephalus striatus</name>
    <dbReference type="NCBI Taxonomy" id="64152"/>
    <lineage>
        <taxon>Eukaryota</taxon>
        <taxon>Metazoa</taxon>
        <taxon>Chordata</taxon>
        <taxon>Craniata</taxon>
        <taxon>Vertebrata</taxon>
        <taxon>Euteleostomi</taxon>
        <taxon>Actinopterygii</taxon>
        <taxon>Neopterygii</taxon>
        <taxon>Teleostei</taxon>
        <taxon>Neoteleostei</taxon>
        <taxon>Acanthomorphata</taxon>
        <taxon>Anabantaria</taxon>
        <taxon>Anabantiformes</taxon>
        <taxon>Channoidei</taxon>
        <taxon>Channidae</taxon>
        <taxon>Channa</taxon>
    </lineage>
</organism>
<accession>A0AA88IKZ7</accession>
<evidence type="ECO:0000256" key="1">
    <source>
        <dbReference type="SAM" id="MobiDB-lite"/>
    </source>
</evidence>
<reference evidence="2" key="1">
    <citation type="submission" date="2023-07" db="EMBL/GenBank/DDBJ databases">
        <title>Chromosome-level Genome Assembly of Striped Snakehead (Channa striata).</title>
        <authorList>
            <person name="Liu H."/>
        </authorList>
    </citation>
    <scope>NUCLEOTIDE SEQUENCE</scope>
    <source>
        <strain evidence="2">Gz</strain>
        <tissue evidence="2">Muscle</tissue>
    </source>
</reference>
<proteinExistence type="predicted"/>
<comment type="caution">
    <text evidence="2">The sequence shown here is derived from an EMBL/GenBank/DDBJ whole genome shotgun (WGS) entry which is preliminary data.</text>
</comment>
<gene>
    <name evidence="2" type="ORF">Q5P01_000582</name>
</gene>
<keyword evidence="3" id="KW-1185">Reference proteome</keyword>
<dbReference type="EMBL" id="JAUPFM010000054">
    <property type="protein sequence ID" value="KAK2814353.1"/>
    <property type="molecule type" value="Genomic_DNA"/>
</dbReference>
<dbReference type="AlphaFoldDB" id="A0AA88IKZ7"/>
<name>A0AA88IKZ7_CHASR</name>
<sequence>MIPHRIVFSCQNTSLLIYGCYGVWHSTLELNAREQQAHASSYQSYDDHLDDTFSPDDDLYPQEQDDRPYQGWSAPDERDTTTSSTTRHSRRTSMRIWRESSM</sequence>
<evidence type="ECO:0000313" key="3">
    <source>
        <dbReference type="Proteomes" id="UP001187415"/>
    </source>
</evidence>
<dbReference type="Proteomes" id="UP001187415">
    <property type="component" value="Unassembled WGS sequence"/>
</dbReference>
<evidence type="ECO:0000313" key="2">
    <source>
        <dbReference type="EMBL" id="KAK2814353.1"/>
    </source>
</evidence>
<feature type="region of interest" description="Disordered" evidence="1">
    <location>
        <begin position="35"/>
        <end position="102"/>
    </location>
</feature>